<dbReference type="InterPro" id="IPR012132">
    <property type="entry name" value="GMC_OxRdtase"/>
</dbReference>
<dbReference type="PROSITE" id="PS00624">
    <property type="entry name" value="GMC_OXRED_2"/>
    <property type="match status" value="1"/>
</dbReference>
<dbReference type="EMBL" id="CAXLJM020000024">
    <property type="protein sequence ID" value="CAL8091108.1"/>
    <property type="molecule type" value="Genomic_DNA"/>
</dbReference>
<evidence type="ECO:0000256" key="3">
    <source>
        <dbReference type="ARBA" id="ARBA00022630"/>
    </source>
</evidence>
<dbReference type="SUPFAM" id="SSF51905">
    <property type="entry name" value="FAD/NAD(P)-binding domain"/>
    <property type="match status" value="1"/>
</dbReference>
<keyword evidence="3" id="KW-0285">Flavoprotein</keyword>
<dbReference type="InterPro" id="IPR000172">
    <property type="entry name" value="GMC_OxRdtase_N"/>
</dbReference>
<dbReference type="Gene3D" id="3.30.560.10">
    <property type="entry name" value="Glucose Oxidase, domain 3"/>
    <property type="match status" value="1"/>
</dbReference>
<evidence type="ECO:0000256" key="1">
    <source>
        <dbReference type="ARBA" id="ARBA00001974"/>
    </source>
</evidence>
<dbReference type="InterPro" id="IPR036188">
    <property type="entry name" value="FAD/NAD-bd_sf"/>
</dbReference>
<protein>
    <recommendedName>
        <fullName evidence="6">Glucose-methanol-choline oxidoreductase N-terminal domain-containing protein</fullName>
    </recommendedName>
</protein>
<dbReference type="Pfam" id="PF05199">
    <property type="entry name" value="GMC_oxred_C"/>
    <property type="match status" value="1"/>
</dbReference>
<feature type="transmembrane region" description="Helical" evidence="5">
    <location>
        <begin position="7"/>
        <end position="26"/>
    </location>
</feature>
<keyword evidence="5" id="KW-0812">Transmembrane</keyword>
<dbReference type="Pfam" id="PF00732">
    <property type="entry name" value="GMC_oxred_N"/>
    <property type="match status" value="1"/>
</dbReference>
<evidence type="ECO:0000256" key="5">
    <source>
        <dbReference type="SAM" id="Phobius"/>
    </source>
</evidence>
<keyword evidence="5" id="KW-0472">Membrane</keyword>
<comment type="caution">
    <text evidence="7">The sequence shown here is derived from an EMBL/GenBank/DDBJ whole genome shotgun (WGS) entry which is preliminary data.</text>
</comment>
<dbReference type="Proteomes" id="UP001642540">
    <property type="component" value="Unassembled WGS sequence"/>
</dbReference>
<comment type="similarity">
    <text evidence="2">Belongs to the GMC oxidoreductase family.</text>
</comment>
<dbReference type="Gene3D" id="3.50.50.60">
    <property type="entry name" value="FAD/NAD(P)-binding domain"/>
    <property type="match status" value="1"/>
</dbReference>
<dbReference type="PANTHER" id="PTHR11552">
    <property type="entry name" value="GLUCOSE-METHANOL-CHOLINE GMC OXIDOREDUCTASE"/>
    <property type="match status" value="1"/>
</dbReference>
<evidence type="ECO:0000313" key="7">
    <source>
        <dbReference type="EMBL" id="CAL8091108.1"/>
    </source>
</evidence>
<gene>
    <name evidence="7" type="ORF">ODALV1_LOCUS7832</name>
</gene>
<organism evidence="7 8">
    <name type="scientific">Orchesella dallaii</name>
    <dbReference type="NCBI Taxonomy" id="48710"/>
    <lineage>
        <taxon>Eukaryota</taxon>
        <taxon>Metazoa</taxon>
        <taxon>Ecdysozoa</taxon>
        <taxon>Arthropoda</taxon>
        <taxon>Hexapoda</taxon>
        <taxon>Collembola</taxon>
        <taxon>Entomobryomorpha</taxon>
        <taxon>Entomobryoidea</taxon>
        <taxon>Orchesellidae</taxon>
        <taxon>Orchesellinae</taxon>
        <taxon>Orchesella</taxon>
    </lineage>
</organism>
<dbReference type="PIRSF" id="PIRSF000137">
    <property type="entry name" value="Alcohol_oxidase"/>
    <property type="match status" value="1"/>
</dbReference>
<dbReference type="SUPFAM" id="SSF54373">
    <property type="entry name" value="FAD-linked reductases, C-terminal domain"/>
    <property type="match status" value="1"/>
</dbReference>
<feature type="domain" description="Glucose-methanol-choline oxidoreductase N-terminal" evidence="6">
    <location>
        <begin position="309"/>
        <end position="323"/>
    </location>
</feature>
<reference evidence="7 8" key="1">
    <citation type="submission" date="2024-08" db="EMBL/GenBank/DDBJ databases">
        <authorList>
            <person name="Cucini C."/>
            <person name="Frati F."/>
        </authorList>
    </citation>
    <scope>NUCLEOTIDE SEQUENCE [LARGE SCALE GENOMIC DNA]</scope>
</reference>
<accession>A0ABP1QAQ0</accession>
<keyword evidence="5" id="KW-1133">Transmembrane helix</keyword>
<proteinExistence type="inferred from homology"/>
<keyword evidence="8" id="KW-1185">Reference proteome</keyword>
<dbReference type="PANTHER" id="PTHR11552:SF147">
    <property type="entry name" value="CHOLINE DEHYDROGENASE, MITOCHONDRIAL"/>
    <property type="match status" value="1"/>
</dbReference>
<evidence type="ECO:0000256" key="4">
    <source>
        <dbReference type="ARBA" id="ARBA00022827"/>
    </source>
</evidence>
<comment type="cofactor">
    <cofactor evidence="1">
        <name>FAD</name>
        <dbReference type="ChEBI" id="CHEBI:57692"/>
    </cofactor>
</comment>
<evidence type="ECO:0000313" key="8">
    <source>
        <dbReference type="Proteomes" id="UP001642540"/>
    </source>
</evidence>
<keyword evidence="4" id="KW-0274">FAD</keyword>
<evidence type="ECO:0000256" key="2">
    <source>
        <dbReference type="ARBA" id="ARBA00010790"/>
    </source>
</evidence>
<evidence type="ECO:0000259" key="6">
    <source>
        <dbReference type="PROSITE" id="PS00624"/>
    </source>
</evidence>
<dbReference type="InterPro" id="IPR007867">
    <property type="entry name" value="GMC_OxRtase_C"/>
</dbReference>
<name>A0ABP1QAQ0_9HEXA</name>
<sequence>MIIRAPNSFYLVVLNVIPFIIGYFGGLLRWRDVVFGGGFRAATNDSYDFVVVGGGSAGCLMAARLSENPRHRVLLLEAGGDPNPIGYIPLAVPFLQNHPATDWQYKTVPSNNSGFAFTNKQLLAWPRAKVLGGGSSTNFMIYMRGNPKDYNEWATIAGDSRWAYDNVESYFKNMEDYHGNWPTNDSNNEFHGTGGPLRVEGAHYTPGLNSVLDAVRETGFSVRDLNVDQKEGFSPVDLTQKRGHRWSAYSAYLQPVLRRKNLKILRYSYVTKIHLNSEKRATGVSFIRHGLKSRLHYVNAKEEVILCAGAISSPKLLMVSGIGPSEHLKSVGIEPLVDLPVGRNLQDHVITFVGPMLLNQSESFLLTRDLSLKSFSDFAFNGIGPLTSPMGITSVGVTSTSSSPEWPNLLHTLVSIGVYNGLGSMTDKVFGCGKFLTNLLAPYAGHDAHVILLALGKPRSRGFIELKDNNPYSKPIINPQYYSDPLDQDMQDMIEGFEMLVNLYENTTALGTKLGARLAQANIPPCGEQEFKSKAYYECVIRTMTFTLFHPVGTNPMGKIGDPNAVVDSELRVIGTTGLRVVDASVMPVITNANTNAPTMMIAEVAADLIENNYDDST</sequence>